<dbReference type="EMBL" id="OB796594">
    <property type="protein sequence ID" value="CAD7433594.1"/>
    <property type="molecule type" value="Genomic_DNA"/>
</dbReference>
<sequence>MVPFESKLNCEVLWDDLALEVRWAVAGDSVVMQLVSKLVTGPVTTTRSAPVALGRQEKEWGSREGRVVASVTPSTSFSRLAS</sequence>
<protein>
    <submittedName>
        <fullName evidence="1">Uncharacterized protein</fullName>
    </submittedName>
</protein>
<proteinExistence type="predicted"/>
<name>A0A7R9EJ20_9NEOP</name>
<dbReference type="AlphaFoldDB" id="A0A7R9EJ20"/>
<evidence type="ECO:0000313" key="1">
    <source>
        <dbReference type="EMBL" id="CAD7433594.1"/>
    </source>
</evidence>
<gene>
    <name evidence="1" type="ORF">TMSB3V08_LOCUS10265</name>
</gene>
<accession>A0A7R9EJ20</accession>
<reference evidence="1" key="1">
    <citation type="submission" date="2020-11" db="EMBL/GenBank/DDBJ databases">
        <authorList>
            <person name="Tran Van P."/>
        </authorList>
    </citation>
    <scope>NUCLEOTIDE SEQUENCE</scope>
</reference>
<organism evidence="1">
    <name type="scientific">Timema monikensis</name>
    <dbReference type="NCBI Taxonomy" id="170555"/>
    <lineage>
        <taxon>Eukaryota</taxon>
        <taxon>Metazoa</taxon>
        <taxon>Ecdysozoa</taxon>
        <taxon>Arthropoda</taxon>
        <taxon>Hexapoda</taxon>
        <taxon>Insecta</taxon>
        <taxon>Pterygota</taxon>
        <taxon>Neoptera</taxon>
        <taxon>Polyneoptera</taxon>
        <taxon>Phasmatodea</taxon>
        <taxon>Timematodea</taxon>
        <taxon>Timematoidea</taxon>
        <taxon>Timematidae</taxon>
        <taxon>Timema</taxon>
    </lineage>
</organism>